<reference evidence="14 15" key="1">
    <citation type="journal article" date="2019" name="Sci. Rep.">
        <title>Comparative genomics of chytrid fungi reveal insights into the obligate biotrophic and pathogenic lifestyle of Synchytrium endobioticum.</title>
        <authorList>
            <person name="van de Vossenberg B.T.L.H."/>
            <person name="Warris S."/>
            <person name="Nguyen H.D.T."/>
            <person name="van Gent-Pelzer M.P.E."/>
            <person name="Joly D.L."/>
            <person name="van de Geest H.C."/>
            <person name="Bonants P.J.M."/>
            <person name="Smith D.S."/>
            <person name="Levesque C.A."/>
            <person name="van der Lee T.A.J."/>
        </authorList>
    </citation>
    <scope>NUCLEOTIDE SEQUENCE [LARGE SCALE GENOMIC DNA]</scope>
    <source>
        <strain evidence="14 15">CBS 809.83</strain>
    </source>
</reference>
<name>A0A507EB95_9FUNG</name>
<keyword evidence="15" id="KW-1185">Reference proteome</keyword>
<keyword evidence="9" id="KW-0406">Ion transport</keyword>
<keyword evidence="3" id="KW-0633">Potassium transport</keyword>
<keyword evidence="10 12" id="KW-0472">Membrane</keyword>
<dbReference type="Pfam" id="PF00520">
    <property type="entry name" value="Ion_trans"/>
    <property type="match status" value="1"/>
</dbReference>
<comment type="subcellular location">
    <subcellularLocation>
        <location evidence="1">Membrane</location>
        <topology evidence="1">Multi-pass membrane protein</topology>
    </subcellularLocation>
</comment>
<dbReference type="STRING" id="109895.A0A507EB95"/>
<evidence type="ECO:0000256" key="5">
    <source>
        <dbReference type="ARBA" id="ARBA00022826"/>
    </source>
</evidence>
<dbReference type="PANTHER" id="PTHR11537">
    <property type="entry name" value="VOLTAGE-GATED POTASSIUM CHANNEL"/>
    <property type="match status" value="1"/>
</dbReference>
<feature type="transmembrane region" description="Helical" evidence="12">
    <location>
        <begin position="263"/>
        <end position="284"/>
    </location>
</feature>
<protein>
    <recommendedName>
        <fullName evidence="13">Ion transport domain-containing protein</fullName>
    </recommendedName>
</protein>
<evidence type="ECO:0000256" key="8">
    <source>
        <dbReference type="ARBA" id="ARBA00022989"/>
    </source>
</evidence>
<dbReference type="SUPFAM" id="SSF81324">
    <property type="entry name" value="Voltage-gated potassium channels"/>
    <property type="match status" value="1"/>
</dbReference>
<dbReference type="GO" id="GO:0005249">
    <property type="term" value="F:voltage-gated potassium channel activity"/>
    <property type="evidence" value="ECO:0007669"/>
    <property type="project" value="InterPro"/>
</dbReference>
<dbReference type="Proteomes" id="UP000318582">
    <property type="component" value="Unassembled WGS sequence"/>
</dbReference>
<feature type="transmembrane region" description="Helical" evidence="12">
    <location>
        <begin position="315"/>
        <end position="336"/>
    </location>
</feature>
<feature type="transmembrane region" description="Helical" evidence="12">
    <location>
        <begin position="343"/>
        <end position="365"/>
    </location>
</feature>
<evidence type="ECO:0000313" key="14">
    <source>
        <dbReference type="EMBL" id="TPX61359.1"/>
    </source>
</evidence>
<keyword evidence="11" id="KW-0407">Ion channel</keyword>
<dbReference type="PANTHER" id="PTHR11537:SF254">
    <property type="entry name" value="POTASSIUM VOLTAGE-GATED CHANNEL PROTEIN SHAB"/>
    <property type="match status" value="1"/>
</dbReference>
<dbReference type="GO" id="GO:0008076">
    <property type="term" value="C:voltage-gated potassium channel complex"/>
    <property type="evidence" value="ECO:0007669"/>
    <property type="project" value="InterPro"/>
</dbReference>
<dbReference type="PRINTS" id="PR00169">
    <property type="entry name" value="KCHANNEL"/>
</dbReference>
<dbReference type="EMBL" id="QEAQ01000008">
    <property type="protein sequence ID" value="TPX61359.1"/>
    <property type="molecule type" value="Genomic_DNA"/>
</dbReference>
<proteinExistence type="predicted"/>
<dbReference type="Gene3D" id="1.10.287.70">
    <property type="match status" value="1"/>
</dbReference>
<evidence type="ECO:0000256" key="9">
    <source>
        <dbReference type="ARBA" id="ARBA00023065"/>
    </source>
</evidence>
<evidence type="ECO:0000256" key="3">
    <source>
        <dbReference type="ARBA" id="ARBA00022538"/>
    </source>
</evidence>
<keyword evidence="4 12" id="KW-0812">Transmembrane</keyword>
<evidence type="ECO:0000256" key="1">
    <source>
        <dbReference type="ARBA" id="ARBA00004141"/>
    </source>
</evidence>
<gene>
    <name evidence="14" type="ORF">PhCBS80983_g01147</name>
</gene>
<dbReference type="GO" id="GO:0001508">
    <property type="term" value="P:action potential"/>
    <property type="evidence" value="ECO:0007669"/>
    <property type="project" value="TreeGrafter"/>
</dbReference>
<accession>A0A507EB95</accession>
<dbReference type="InterPro" id="IPR028325">
    <property type="entry name" value="VG_K_chnl"/>
</dbReference>
<evidence type="ECO:0000256" key="4">
    <source>
        <dbReference type="ARBA" id="ARBA00022692"/>
    </source>
</evidence>
<evidence type="ECO:0000256" key="12">
    <source>
        <dbReference type="SAM" id="Phobius"/>
    </source>
</evidence>
<feature type="domain" description="Ion transport" evidence="13">
    <location>
        <begin position="122"/>
        <end position="367"/>
    </location>
</feature>
<evidence type="ECO:0000259" key="13">
    <source>
        <dbReference type="Pfam" id="PF00520"/>
    </source>
</evidence>
<keyword evidence="7" id="KW-0630">Potassium</keyword>
<feature type="transmembrane region" description="Helical" evidence="12">
    <location>
        <begin position="127"/>
        <end position="149"/>
    </location>
</feature>
<sequence>MATRPSAPRGIVNRGLRLQGHGDRQNLYGSVQWKLADNDRPTNIDSDESLHAGVDVSIDDIEDDVFGGADTDNGADFDMADTVDSSASRDHTLSMHVPPSPGWDTATLTSRQRLELILLNNKWASRFFLGALLVSLVTMCLGTVDYILVDPARTRLVYEASCLIIFTLELLLRIICAPSPSFRSRMFRFNRFIDVLTILPFYIDIGRAIHGRRTLYETTYEIEGGAWVRILDLARLLRLFRLFPKSGKLRMMGRAFSQSIDGLWLLFILLPLLVILFSVLLFYAEQTGEYFDENARLWYYHDGRVSPFQSIPDCFWITIVTLTTIGYGDVVPVTLIGRILTSALMITSLFLVAFPLTMITSQYALVANRYAEKRSIARLHRAERLERRRRRQQMMNETTSTSDGSIVDSLKNTVNLWKGLVQKRPESNESLNMKRVMTAPTRSSKGKTSWGLIHSDTQRRTARGKANETPLHLLEHREVTDAEGSEGASHETLLVLNAQATTKSATIPTGSVRPTLVHSSSLPDLQRAGMNGSPPPSDNILRVVSSGSRAGAAHRKSPLAMVTIIVKPGLTLPALRGSNNLEILQEADGSVTIKGTCQNQEQIDAVINAFTY</sequence>
<dbReference type="Gene3D" id="1.20.120.350">
    <property type="entry name" value="Voltage-gated potassium channels. Chain C"/>
    <property type="match status" value="1"/>
</dbReference>
<dbReference type="AlphaFoldDB" id="A0A507EB95"/>
<keyword evidence="5" id="KW-0631">Potassium channel</keyword>
<keyword evidence="6" id="KW-0851">Voltage-gated channel</keyword>
<keyword evidence="2" id="KW-0813">Transport</keyword>
<comment type="caution">
    <text evidence="14">The sequence shown here is derived from an EMBL/GenBank/DDBJ whole genome shotgun (WGS) entry which is preliminary data.</text>
</comment>
<feature type="transmembrane region" description="Helical" evidence="12">
    <location>
        <begin position="155"/>
        <end position="176"/>
    </location>
</feature>
<keyword evidence="8 12" id="KW-1133">Transmembrane helix</keyword>
<evidence type="ECO:0000256" key="11">
    <source>
        <dbReference type="ARBA" id="ARBA00023303"/>
    </source>
</evidence>
<dbReference type="InterPro" id="IPR005821">
    <property type="entry name" value="Ion_trans_dom"/>
</dbReference>
<evidence type="ECO:0000313" key="15">
    <source>
        <dbReference type="Proteomes" id="UP000318582"/>
    </source>
</evidence>
<dbReference type="InterPro" id="IPR027359">
    <property type="entry name" value="Volt_channel_dom_sf"/>
</dbReference>
<evidence type="ECO:0000256" key="10">
    <source>
        <dbReference type="ARBA" id="ARBA00023136"/>
    </source>
</evidence>
<evidence type="ECO:0000256" key="7">
    <source>
        <dbReference type="ARBA" id="ARBA00022958"/>
    </source>
</evidence>
<organism evidence="14 15">
    <name type="scientific">Powellomyces hirtus</name>
    <dbReference type="NCBI Taxonomy" id="109895"/>
    <lineage>
        <taxon>Eukaryota</taxon>
        <taxon>Fungi</taxon>
        <taxon>Fungi incertae sedis</taxon>
        <taxon>Chytridiomycota</taxon>
        <taxon>Chytridiomycota incertae sedis</taxon>
        <taxon>Chytridiomycetes</taxon>
        <taxon>Spizellomycetales</taxon>
        <taxon>Powellomycetaceae</taxon>
        <taxon>Powellomyces</taxon>
    </lineage>
</organism>
<evidence type="ECO:0000256" key="2">
    <source>
        <dbReference type="ARBA" id="ARBA00022448"/>
    </source>
</evidence>
<evidence type="ECO:0000256" key="6">
    <source>
        <dbReference type="ARBA" id="ARBA00022882"/>
    </source>
</evidence>